<keyword evidence="3" id="KW-1185">Reference proteome</keyword>
<name>A0ABM6AKR8_9PROT</name>
<dbReference type="PANTHER" id="PTHR42879">
    <property type="entry name" value="3-OXOACYL-(ACYL-CARRIER-PROTEIN) REDUCTASE"/>
    <property type="match status" value="1"/>
</dbReference>
<reference evidence="2 3" key="1">
    <citation type="submission" date="2015-03" db="EMBL/GenBank/DDBJ databases">
        <title>Genome study of Acetobacter sp. SLV-7.</title>
        <authorList>
            <person name="Cho G.Y."/>
            <person name="Jeon C.O."/>
        </authorList>
    </citation>
    <scope>NUCLEOTIDE SEQUENCE [LARGE SCALE GENOMIC DNA]</scope>
    <source>
        <strain evidence="2 3">SLV-7</strain>
    </source>
</reference>
<evidence type="ECO:0000256" key="1">
    <source>
        <dbReference type="ARBA" id="ARBA00006484"/>
    </source>
</evidence>
<dbReference type="Proteomes" id="UP000076595">
    <property type="component" value="Chromosome"/>
</dbReference>
<comment type="similarity">
    <text evidence="1">Belongs to the short-chain dehydrogenases/reductases (SDR) family.</text>
</comment>
<dbReference type="RefSeq" id="WP_063354493.1">
    <property type="nucleotide sequence ID" value="NZ_CP011120.1"/>
</dbReference>
<dbReference type="InterPro" id="IPR002347">
    <property type="entry name" value="SDR_fam"/>
</dbReference>
<dbReference type="SUPFAM" id="SSF51735">
    <property type="entry name" value="NAD(P)-binding Rossmann-fold domains"/>
    <property type="match status" value="1"/>
</dbReference>
<evidence type="ECO:0000313" key="2">
    <source>
        <dbReference type="EMBL" id="ANA14381.1"/>
    </source>
</evidence>
<protein>
    <submittedName>
        <fullName evidence="2">3-oxoacyl-ACP reductase</fullName>
    </submittedName>
</protein>
<organism evidence="2 3">
    <name type="scientific">Acetobacter oryzifermentans</name>
    <dbReference type="NCBI Taxonomy" id="1633874"/>
    <lineage>
        <taxon>Bacteria</taxon>
        <taxon>Pseudomonadati</taxon>
        <taxon>Pseudomonadota</taxon>
        <taxon>Alphaproteobacteria</taxon>
        <taxon>Acetobacterales</taxon>
        <taxon>Acetobacteraceae</taxon>
        <taxon>Acetobacter</taxon>
    </lineage>
</organism>
<dbReference type="InterPro" id="IPR050259">
    <property type="entry name" value="SDR"/>
</dbReference>
<sequence>MDLGIAGRWALVCAGSRGLGKACAKALVQEGANVVVTGRDKTTLAATVQELEALNPKATVIGAPGDITTEAGQKNALAAAPVIDILVTNAGGPPPGNFRDWTHETWQDALNANMLTPIALIQATIDGMISRKFGRIINITSLAVKAPIAILGLSNGARAGLTGFVAGLSRDPEIVANNVTLNNILPGWFGTDRGQQALESLVTKHGLTLDQALVQRLQAIPAGRFGMPEEFGATCAFLCSRFTGYLTGQNILLDGGEFRGTL</sequence>
<dbReference type="CDD" id="cd05344">
    <property type="entry name" value="BKR_like_SDR_like"/>
    <property type="match status" value="1"/>
</dbReference>
<gene>
    <name evidence="2" type="ORF">WG31_10555</name>
</gene>
<evidence type="ECO:0000313" key="3">
    <source>
        <dbReference type="Proteomes" id="UP000076595"/>
    </source>
</evidence>
<dbReference type="PANTHER" id="PTHR42879:SF6">
    <property type="entry name" value="NADPH-DEPENDENT REDUCTASE BACG"/>
    <property type="match status" value="1"/>
</dbReference>
<accession>A0ABM6AKR8</accession>
<dbReference type="EMBL" id="CP011120">
    <property type="protein sequence ID" value="ANA14381.1"/>
    <property type="molecule type" value="Genomic_DNA"/>
</dbReference>
<dbReference type="Gene3D" id="3.40.50.720">
    <property type="entry name" value="NAD(P)-binding Rossmann-like Domain"/>
    <property type="match status" value="1"/>
</dbReference>
<proteinExistence type="inferred from homology"/>
<dbReference type="InterPro" id="IPR036291">
    <property type="entry name" value="NAD(P)-bd_dom_sf"/>
</dbReference>
<dbReference type="PRINTS" id="PR00081">
    <property type="entry name" value="GDHRDH"/>
</dbReference>
<dbReference type="Pfam" id="PF00106">
    <property type="entry name" value="adh_short"/>
    <property type="match status" value="1"/>
</dbReference>